<dbReference type="Proteomes" id="UP000281594">
    <property type="component" value="Unassembled WGS sequence"/>
</dbReference>
<dbReference type="PANTHER" id="PTHR43162">
    <property type="match status" value="1"/>
</dbReference>
<dbReference type="STRING" id="1343740.M271_45640"/>
<gene>
    <name evidence="2" type="ORF">D3C57_149150</name>
</gene>
<dbReference type="AlphaFoldDB" id="A0A0A0NTB0"/>
<sequence length="251" mass="27129">MASFVVTGVGGFQDAVAASLTRAVTESGVTRVVGLSSWGAQHAEGTGPVAGLHRFERLLSAAPGVDTLWLRAGYFMENLLDHADTAREHRRISAPLDPDLPLPFVTTRDIGTRAAEELVTGAFSGTEVLELQGGREASMREVTEVIANAVGAHDLVYAQLSLDAFRAELRGNGVSPNVERMMAEVGTSLNSRHTRMRQPRTARTSTPTSIEKFVEEEFAPRYRRAARTESSEATPASGRKRGRSVAHGPYR</sequence>
<reference evidence="2 3" key="1">
    <citation type="journal article" date="2018" name="J. Biol. Chem.">
        <title>Discovery of the actinoplanic acid pathway in Streptomyces rapamycinicus reveals a genetically conserved synergism with rapamycin.</title>
        <authorList>
            <person name="Mrak P."/>
            <person name="Krastel P."/>
            <person name="Pivk Lukancic P."/>
            <person name="Tao J."/>
            <person name="Pistorius D."/>
            <person name="Moore C.M."/>
        </authorList>
    </citation>
    <scope>NUCLEOTIDE SEQUENCE [LARGE SCALE GENOMIC DNA]</scope>
    <source>
        <strain evidence="2 3">NRRL 5491</strain>
    </source>
</reference>
<evidence type="ECO:0000256" key="1">
    <source>
        <dbReference type="SAM" id="MobiDB-lite"/>
    </source>
</evidence>
<evidence type="ECO:0000313" key="3">
    <source>
        <dbReference type="Proteomes" id="UP000281594"/>
    </source>
</evidence>
<dbReference type="KEGG" id="src:M271_45640"/>
<dbReference type="RefSeq" id="WP_020873974.1">
    <property type="nucleotide sequence ID" value="NC_022785.1"/>
</dbReference>
<feature type="compositionally biased region" description="Basic and acidic residues" evidence="1">
    <location>
        <begin position="214"/>
        <end position="230"/>
    </location>
</feature>
<dbReference type="EMBL" id="QYCY01000004">
    <property type="protein sequence ID" value="RLV72675.1"/>
    <property type="molecule type" value="Genomic_DNA"/>
</dbReference>
<evidence type="ECO:0000313" key="2">
    <source>
        <dbReference type="EMBL" id="RLV72675.1"/>
    </source>
</evidence>
<dbReference type="Gene3D" id="3.40.50.720">
    <property type="entry name" value="NAD(P)-binding Rossmann-like Domain"/>
    <property type="match status" value="1"/>
</dbReference>
<organism evidence="2 3">
    <name type="scientific">Streptomyces rapamycinicus (strain ATCC 29253 / DSM 41530 / NRRL 5491 / AYB-994)</name>
    <name type="common">Streptomyces hygroscopicus (strain ATCC 29253)</name>
    <dbReference type="NCBI Taxonomy" id="1343740"/>
    <lineage>
        <taxon>Bacteria</taxon>
        <taxon>Bacillati</taxon>
        <taxon>Actinomycetota</taxon>
        <taxon>Actinomycetes</taxon>
        <taxon>Kitasatosporales</taxon>
        <taxon>Streptomycetaceae</taxon>
        <taxon>Streptomyces</taxon>
        <taxon>Streptomyces violaceusniger group</taxon>
    </lineage>
</organism>
<dbReference type="PANTHER" id="PTHR43162:SF1">
    <property type="entry name" value="PRESTALK A DIFFERENTIATION PROTEIN A"/>
    <property type="match status" value="1"/>
</dbReference>
<feature type="compositionally biased region" description="Basic residues" evidence="1">
    <location>
        <begin position="238"/>
        <end position="251"/>
    </location>
</feature>
<protein>
    <recommendedName>
        <fullName evidence="4">NmrA family transcriptional regulator</fullName>
    </recommendedName>
</protein>
<name>A0A0A0NTB0_STRRN</name>
<evidence type="ECO:0008006" key="4">
    <source>
        <dbReference type="Google" id="ProtNLM"/>
    </source>
</evidence>
<dbReference type="eggNOG" id="COG0702">
    <property type="taxonomic scope" value="Bacteria"/>
</dbReference>
<accession>A0A0A0NTB0</accession>
<feature type="region of interest" description="Disordered" evidence="1">
    <location>
        <begin position="214"/>
        <end position="251"/>
    </location>
</feature>
<dbReference type="InterPro" id="IPR036291">
    <property type="entry name" value="NAD(P)-bd_dom_sf"/>
</dbReference>
<dbReference type="InterPro" id="IPR051604">
    <property type="entry name" value="Ergot_Alk_Oxidoreductase"/>
</dbReference>
<comment type="caution">
    <text evidence="2">The sequence shown here is derived from an EMBL/GenBank/DDBJ whole genome shotgun (WGS) entry which is preliminary data.</text>
</comment>
<dbReference type="HOGENOM" id="CLU_1106636_0_0_11"/>
<proteinExistence type="predicted"/>
<dbReference type="SUPFAM" id="SSF51735">
    <property type="entry name" value="NAD(P)-binding Rossmann-fold domains"/>
    <property type="match status" value="1"/>
</dbReference>
<dbReference type="Gene3D" id="3.90.25.10">
    <property type="entry name" value="UDP-galactose 4-epimerase, domain 1"/>
    <property type="match status" value="1"/>
</dbReference>